<dbReference type="InterPro" id="IPR000719">
    <property type="entry name" value="Prot_kinase_dom"/>
</dbReference>
<dbReference type="InterPro" id="IPR011009">
    <property type="entry name" value="Kinase-like_dom_sf"/>
</dbReference>
<dbReference type="Pfam" id="PF00069">
    <property type="entry name" value="Pkinase"/>
    <property type="match status" value="1"/>
</dbReference>
<evidence type="ECO:0000259" key="1">
    <source>
        <dbReference type="PROSITE" id="PS50011"/>
    </source>
</evidence>
<evidence type="ECO:0000313" key="2">
    <source>
        <dbReference type="EMBL" id="TVY62925.1"/>
    </source>
</evidence>
<dbReference type="PANTHER" id="PTHR44167:SF24">
    <property type="entry name" value="SERINE_THREONINE-PROTEIN KINASE CHK2"/>
    <property type="match status" value="1"/>
</dbReference>
<dbReference type="GO" id="GO:0004674">
    <property type="term" value="F:protein serine/threonine kinase activity"/>
    <property type="evidence" value="ECO:0007669"/>
    <property type="project" value="TreeGrafter"/>
</dbReference>
<feature type="domain" description="Protein kinase" evidence="1">
    <location>
        <begin position="1"/>
        <end position="319"/>
    </location>
</feature>
<organism evidence="2 3">
    <name type="scientific">Lachnellula suecica</name>
    <dbReference type="NCBI Taxonomy" id="602035"/>
    <lineage>
        <taxon>Eukaryota</taxon>
        <taxon>Fungi</taxon>
        <taxon>Dikarya</taxon>
        <taxon>Ascomycota</taxon>
        <taxon>Pezizomycotina</taxon>
        <taxon>Leotiomycetes</taxon>
        <taxon>Helotiales</taxon>
        <taxon>Lachnaceae</taxon>
        <taxon>Lachnellula</taxon>
    </lineage>
</organism>
<reference evidence="2 3" key="1">
    <citation type="submission" date="2018-05" db="EMBL/GenBank/DDBJ databases">
        <title>Genome sequencing and assembly of the regulated plant pathogen Lachnellula willkommii and related sister species for the development of diagnostic species identification markers.</title>
        <authorList>
            <person name="Giroux E."/>
            <person name="Bilodeau G."/>
        </authorList>
    </citation>
    <scope>NUCLEOTIDE SEQUENCE [LARGE SCALE GENOMIC DNA]</scope>
    <source>
        <strain evidence="2 3">CBS 268.59</strain>
    </source>
</reference>
<dbReference type="EMBL" id="QGMK01001849">
    <property type="protein sequence ID" value="TVY62925.1"/>
    <property type="molecule type" value="Genomic_DNA"/>
</dbReference>
<proteinExistence type="predicted"/>
<protein>
    <submittedName>
        <fullName evidence="2">Serine/threonine-protein kinase</fullName>
    </submittedName>
</protein>
<dbReference type="AlphaFoldDB" id="A0A8T9C038"/>
<dbReference type="SMART" id="SM00220">
    <property type="entry name" value="S_TKc"/>
    <property type="match status" value="1"/>
</dbReference>
<dbReference type="PANTHER" id="PTHR44167">
    <property type="entry name" value="OVARIAN-SPECIFIC SERINE/THREONINE-PROTEIN KINASE LOK-RELATED"/>
    <property type="match status" value="1"/>
</dbReference>
<name>A0A8T9C038_9HELO</name>
<dbReference type="GO" id="GO:0044773">
    <property type="term" value="P:mitotic DNA damage checkpoint signaling"/>
    <property type="evidence" value="ECO:0007669"/>
    <property type="project" value="TreeGrafter"/>
</dbReference>
<dbReference type="PROSITE" id="PS50011">
    <property type="entry name" value="PROTEIN_KINASE_DOM"/>
    <property type="match status" value="1"/>
</dbReference>
<keyword evidence="2" id="KW-0418">Kinase</keyword>
<evidence type="ECO:0000313" key="3">
    <source>
        <dbReference type="Proteomes" id="UP000469558"/>
    </source>
</evidence>
<dbReference type="Gene3D" id="1.10.510.10">
    <property type="entry name" value="Transferase(Phosphotransferase) domain 1"/>
    <property type="match status" value="1"/>
</dbReference>
<dbReference type="OrthoDB" id="10252171at2759"/>
<sequence length="319" mass="36190">MTSTIAGASGRKYVQGSVLQRHPKNPELSVYQAECGSESFVFKRVSESFFNLSQNLKSEFAGSRRLRMHIDYNQEERILVYKYLRHTLLGLITEYPDFAAAQLKKILRYTGEALKEFHDKGWIHIDVKPDNILVNWICDEHGDQVVTDVVLGDFDIAFKPEGGEPLQTPYAIGNVMWRSPEGQTARGVTKASDVFSFGLVCIYALGAGDLLVLKDYQSLVKNGVIPEQEILLRHLLYFGPLPEGLLMQVKDESWCDALKKLSEMAEDIVNDDPRVRFEQWGEDVAPNLTPGAKSMISRMTNLNPVTRPTIDEVLKHQWW</sequence>
<comment type="caution">
    <text evidence="2">The sequence shown here is derived from an EMBL/GenBank/DDBJ whole genome shotgun (WGS) entry which is preliminary data.</text>
</comment>
<keyword evidence="2" id="KW-0808">Transferase</keyword>
<keyword evidence="3" id="KW-1185">Reference proteome</keyword>
<gene>
    <name evidence="2" type="ORF">LSUE1_G008809</name>
</gene>
<dbReference type="SUPFAM" id="SSF56112">
    <property type="entry name" value="Protein kinase-like (PK-like)"/>
    <property type="match status" value="1"/>
</dbReference>
<dbReference type="Proteomes" id="UP000469558">
    <property type="component" value="Unassembled WGS sequence"/>
</dbReference>
<accession>A0A8T9C038</accession>
<dbReference type="GO" id="GO:0005524">
    <property type="term" value="F:ATP binding"/>
    <property type="evidence" value="ECO:0007669"/>
    <property type="project" value="InterPro"/>
</dbReference>
<dbReference type="GO" id="GO:0005634">
    <property type="term" value="C:nucleus"/>
    <property type="evidence" value="ECO:0007669"/>
    <property type="project" value="TreeGrafter"/>
</dbReference>